<dbReference type="PRINTS" id="PR01576">
    <property type="entry name" value="PDEFORMYLASE"/>
</dbReference>
<keyword evidence="2" id="KW-0479">Metal-binding</keyword>
<evidence type="ECO:0000313" key="5">
    <source>
        <dbReference type="EMBL" id="SKB62071.1"/>
    </source>
</evidence>
<dbReference type="Proteomes" id="UP000191112">
    <property type="component" value="Unassembled WGS sequence"/>
</dbReference>
<comment type="similarity">
    <text evidence="1 4">Belongs to the polypeptide deformylase family.</text>
</comment>
<dbReference type="HAMAP" id="MF_00163">
    <property type="entry name" value="Pep_deformylase"/>
    <property type="match status" value="1"/>
</dbReference>
<dbReference type="CDD" id="cd00487">
    <property type="entry name" value="Pep_deformylase"/>
    <property type="match status" value="1"/>
</dbReference>
<dbReference type="OrthoDB" id="5493262at2"/>
<dbReference type="RefSeq" id="WP_079665576.1">
    <property type="nucleotide sequence ID" value="NZ_FUYZ01000001.1"/>
</dbReference>
<keyword evidence="3" id="KW-0378">Hydrolase</keyword>
<dbReference type="STRING" id="619805.SAMN05660477_00273"/>
<gene>
    <name evidence="5" type="ORF">SAMN05660477_00273</name>
</gene>
<dbReference type="InterPro" id="IPR023635">
    <property type="entry name" value="Peptide_deformylase"/>
</dbReference>
<comment type="caution">
    <text evidence="4">Lacks conserved residue(s) required for the propagation of feature annotation.</text>
</comment>
<dbReference type="AlphaFoldDB" id="A0A1T5CRX5"/>
<organism evidence="5 6">
    <name type="scientific">Soonwooa buanensis</name>
    <dbReference type="NCBI Taxonomy" id="619805"/>
    <lineage>
        <taxon>Bacteria</taxon>
        <taxon>Pseudomonadati</taxon>
        <taxon>Bacteroidota</taxon>
        <taxon>Flavobacteriia</taxon>
        <taxon>Flavobacteriales</taxon>
        <taxon>Weeksellaceae</taxon>
        <taxon>Chryseobacterium group</taxon>
        <taxon>Soonwooa</taxon>
    </lineage>
</organism>
<proteinExistence type="inferred from homology"/>
<dbReference type="GO" id="GO:0046872">
    <property type="term" value="F:metal ion binding"/>
    <property type="evidence" value="ECO:0007669"/>
    <property type="project" value="UniProtKB-KW"/>
</dbReference>
<dbReference type="Pfam" id="PF01327">
    <property type="entry name" value="Pep_deformylase"/>
    <property type="match status" value="1"/>
</dbReference>
<evidence type="ECO:0000256" key="2">
    <source>
        <dbReference type="ARBA" id="ARBA00022723"/>
    </source>
</evidence>
<dbReference type="PANTHER" id="PTHR10458">
    <property type="entry name" value="PEPTIDE DEFORMYLASE"/>
    <property type="match status" value="1"/>
</dbReference>
<reference evidence="5 6" key="1">
    <citation type="submission" date="2017-02" db="EMBL/GenBank/DDBJ databases">
        <authorList>
            <person name="Peterson S.W."/>
        </authorList>
    </citation>
    <scope>NUCLEOTIDE SEQUENCE [LARGE SCALE GENOMIC DNA]</scope>
    <source>
        <strain evidence="5 6">DSM 22323</strain>
    </source>
</reference>
<dbReference type="SUPFAM" id="SSF56420">
    <property type="entry name" value="Peptide deformylase"/>
    <property type="match status" value="1"/>
</dbReference>
<name>A0A1T5CRX5_9FLAO</name>
<dbReference type="InterPro" id="IPR036821">
    <property type="entry name" value="Peptide_deformylase_sf"/>
</dbReference>
<dbReference type="GO" id="GO:0042586">
    <property type="term" value="F:peptide deformylase activity"/>
    <property type="evidence" value="ECO:0007669"/>
    <property type="project" value="InterPro"/>
</dbReference>
<dbReference type="EMBL" id="FUYZ01000001">
    <property type="protein sequence ID" value="SKB62071.1"/>
    <property type="molecule type" value="Genomic_DNA"/>
</dbReference>
<feature type="active site" evidence="4">
    <location>
        <position position="175"/>
    </location>
</feature>
<keyword evidence="6" id="KW-1185">Reference proteome</keyword>
<evidence type="ECO:0000313" key="6">
    <source>
        <dbReference type="Proteomes" id="UP000191112"/>
    </source>
</evidence>
<evidence type="ECO:0000256" key="4">
    <source>
        <dbReference type="HAMAP-Rule" id="MF_00163"/>
    </source>
</evidence>
<evidence type="ECO:0000256" key="3">
    <source>
        <dbReference type="ARBA" id="ARBA00022801"/>
    </source>
</evidence>
<evidence type="ECO:0000256" key="1">
    <source>
        <dbReference type="ARBA" id="ARBA00010759"/>
    </source>
</evidence>
<sequence length="207" mass="23394">MKTLLLLVAVSLNCWVFGQKYTASEIKLINSNDKNSALPIYQTTDEHQHSVLLSMSKHVNPKDPHTATLVNRMKLALLATDGGVGIAAPQVGVNRNVIWVQRFDKEGNPLEYFLNPKILWKSAILNFGPEGDLSIPDFRDMFYRSQVIQLEYWDLSGKKTTEIVEGFTAVIFQHEIDHLSGILIQDKSKNETDSNIIKVDAFKRLPL</sequence>
<accession>A0A1T5CRX5</accession>
<dbReference type="Gene3D" id="3.90.45.10">
    <property type="entry name" value="Peptide deformylase"/>
    <property type="match status" value="1"/>
</dbReference>
<dbReference type="PANTHER" id="PTHR10458:SF22">
    <property type="entry name" value="PEPTIDE DEFORMYLASE"/>
    <property type="match status" value="1"/>
</dbReference>
<protein>
    <recommendedName>
        <fullName evidence="4">Peptide deformylase-like</fullName>
    </recommendedName>
    <alternativeName>
        <fullName evidence="4">Polypeptide deformylase-like</fullName>
    </alternativeName>
</protein>